<dbReference type="Proteomes" id="UP000002734">
    <property type="component" value="Chromosome"/>
</dbReference>
<dbReference type="EMBL" id="CP001654">
    <property type="protein sequence ID" value="ACS86036.1"/>
    <property type="molecule type" value="Genomic_DNA"/>
</dbReference>
<dbReference type="eggNOG" id="COG0625">
    <property type="taxonomic scope" value="Bacteria"/>
</dbReference>
<dbReference type="RefSeq" id="WP_015853945.1">
    <property type="nucleotide sequence ID" value="NC_012880.1"/>
</dbReference>
<dbReference type="InterPro" id="IPR040079">
    <property type="entry name" value="Glutathione_S-Trfase"/>
</dbReference>
<dbReference type="GO" id="GO:0004364">
    <property type="term" value="F:glutathione transferase activity"/>
    <property type="evidence" value="ECO:0007669"/>
    <property type="project" value="UniProtKB-EC"/>
</dbReference>
<dbReference type="Pfam" id="PF13410">
    <property type="entry name" value="GST_C_2"/>
    <property type="match status" value="1"/>
</dbReference>
<organism evidence="6 7">
    <name type="scientific">Musicola paradisiaca (strain Ech703)</name>
    <name type="common">Dickeya paradisiaca</name>
    <name type="synonym">Dickeya dadantii</name>
    <dbReference type="NCBI Taxonomy" id="579405"/>
    <lineage>
        <taxon>Bacteria</taxon>
        <taxon>Pseudomonadati</taxon>
        <taxon>Pseudomonadota</taxon>
        <taxon>Gammaproteobacteria</taxon>
        <taxon>Enterobacterales</taxon>
        <taxon>Pectobacteriaceae</taxon>
        <taxon>Musicola</taxon>
    </lineage>
</organism>
<feature type="domain" description="GST C-terminal" evidence="5">
    <location>
        <begin position="86"/>
        <end position="201"/>
    </location>
</feature>
<dbReference type="STRING" id="579405.Dd703_2251"/>
<evidence type="ECO:0000256" key="3">
    <source>
        <dbReference type="ARBA" id="ARBA00047960"/>
    </source>
</evidence>
<protein>
    <recommendedName>
        <fullName evidence="1">glutathione transferase</fullName>
        <ecNumber evidence="1">2.5.1.18</ecNumber>
    </recommendedName>
</protein>
<keyword evidence="2 6" id="KW-0808">Transferase</keyword>
<dbReference type="Pfam" id="PF02798">
    <property type="entry name" value="GST_N"/>
    <property type="match status" value="1"/>
</dbReference>
<gene>
    <name evidence="6" type="ordered locus">Dd703_2251</name>
</gene>
<accession>C6C7U4</accession>
<dbReference type="SFLD" id="SFLDG01150">
    <property type="entry name" value="Main.1:_Beta-like"/>
    <property type="match status" value="1"/>
</dbReference>
<dbReference type="PROSITE" id="PS50404">
    <property type="entry name" value="GST_NTER"/>
    <property type="match status" value="1"/>
</dbReference>
<dbReference type="SFLD" id="SFLDS00019">
    <property type="entry name" value="Glutathione_Transferase_(cytos"/>
    <property type="match status" value="1"/>
</dbReference>
<dbReference type="InterPro" id="IPR036282">
    <property type="entry name" value="Glutathione-S-Trfase_C_sf"/>
</dbReference>
<reference evidence="6" key="1">
    <citation type="submission" date="2009-06" db="EMBL/GenBank/DDBJ databases">
        <title>Complete sequence of Dickeya dadantii Ech703.</title>
        <authorList>
            <consortium name="US DOE Joint Genome Institute"/>
            <person name="Lucas S."/>
            <person name="Copeland A."/>
            <person name="Lapidus A."/>
            <person name="Glavina del Rio T."/>
            <person name="Dalin E."/>
            <person name="Tice H."/>
            <person name="Bruce D."/>
            <person name="Goodwin L."/>
            <person name="Pitluck S."/>
            <person name="Chertkov O."/>
            <person name="Brettin T."/>
            <person name="Detter J.C."/>
            <person name="Han C."/>
            <person name="Larimer F."/>
            <person name="Land M."/>
            <person name="Hauser L."/>
            <person name="Kyrpides N."/>
            <person name="Mikhailova N."/>
            <person name="Balakrishnan V."/>
            <person name="Glasner J."/>
            <person name="Perna N.T."/>
        </authorList>
    </citation>
    <scope>NUCLEOTIDE SEQUENCE [LARGE SCALE GENOMIC DNA]</scope>
    <source>
        <strain evidence="6">Ech703</strain>
    </source>
</reference>
<dbReference type="GO" id="GO:0005737">
    <property type="term" value="C:cytoplasm"/>
    <property type="evidence" value="ECO:0007669"/>
    <property type="project" value="UniProtKB-ARBA"/>
</dbReference>
<dbReference type="EC" id="2.5.1.18" evidence="1"/>
<evidence type="ECO:0000256" key="2">
    <source>
        <dbReference type="ARBA" id="ARBA00022679"/>
    </source>
</evidence>
<dbReference type="Gene3D" id="3.40.30.10">
    <property type="entry name" value="Glutaredoxin"/>
    <property type="match status" value="1"/>
</dbReference>
<dbReference type="PROSITE" id="PS50405">
    <property type="entry name" value="GST_CTER"/>
    <property type="match status" value="1"/>
</dbReference>
<evidence type="ECO:0000313" key="7">
    <source>
        <dbReference type="Proteomes" id="UP000002734"/>
    </source>
</evidence>
<dbReference type="SFLD" id="SFLDG00358">
    <property type="entry name" value="Main_(cytGST)"/>
    <property type="match status" value="1"/>
</dbReference>
<dbReference type="HOGENOM" id="CLU_011226_15_5_6"/>
<dbReference type="Gene3D" id="1.20.1050.10">
    <property type="match status" value="1"/>
</dbReference>
<evidence type="ECO:0000256" key="1">
    <source>
        <dbReference type="ARBA" id="ARBA00012452"/>
    </source>
</evidence>
<comment type="catalytic activity">
    <reaction evidence="3">
        <text>RX + glutathione = an S-substituted glutathione + a halide anion + H(+)</text>
        <dbReference type="Rhea" id="RHEA:16437"/>
        <dbReference type="ChEBI" id="CHEBI:15378"/>
        <dbReference type="ChEBI" id="CHEBI:16042"/>
        <dbReference type="ChEBI" id="CHEBI:17792"/>
        <dbReference type="ChEBI" id="CHEBI:57925"/>
        <dbReference type="ChEBI" id="CHEBI:90779"/>
        <dbReference type="EC" id="2.5.1.18"/>
    </reaction>
</comment>
<dbReference type="FunFam" id="3.40.30.10:FF:000156">
    <property type="entry name" value="Glutathione S-transferase 1"/>
    <property type="match status" value="1"/>
</dbReference>
<dbReference type="PANTHER" id="PTHR44051:SF9">
    <property type="entry name" value="GLUTATHIONE S-TRANSFERASE 1"/>
    <property type="match status" value="1"/>
</dbReference>
<proteinExistence type="predicted"/>
<keyword evidence="7" id="KW-1185">Reference proteome</keyword>
<dbReference type="PANTHER" id="PTHR44051">
    <property type="entry name" value="GLUTATHIONE S-TRANSFERASE-RELATED"/>
    <property type="match status" value="1"/>
</dbReference>
<name>C6C7U4_MUSP7</name>
<evidence type="ECO:0000313" key="6">
    <source>
        <dbReference type="EMBL" id="ACS86036.1"/>
    </source>
</evidence>
<dbReference type="InterPro" id="IPR004045">
    <property type="entry name" value="Glutathione_S-Trfase_N"/>
</dbReference>
<dbReference type="AlphaFoldDB" id="C6C7U4"/>
<sequence>MIRVHHLNTSRSQRILWLLEELDVPYEVVNWQRNRFSMRAPDALRKIHPLGKAPMIEHDGKVLAETGLIIEYLVDTFGPHLAPTPDCPEYWRYRYWMHYTEGSLMSTMLLKRVAQKMGPFGWPILGMVNKQLNLHVDFLEQEAGKSPWLAGNTFSAADIMMGFPLDIAASRGWFDQSRPHLWRLLAAMRARPAWQRAARYP</sequence>
<dbReference type="SUPFAM" id="SSF52833">
    <property type="entry name" value="Thioredoxin-like"/>
    <property type="match status" value="1"/>
</dbReference>
<dbReference type="KEGG" id="dda:Dd703_2251"/>
<evidence type="ECO:0000259" key="4">
    <source>
        <dbReference type="PROSITE" id="PS50404"/>
    </source>
</evidence>
<dbReference type="InterPro" id="IPR010987">
    <property type="entry name" value="Glutathione-S-Trfase_C-like"/>
</dbReference>
<dbReference type="CDD" id="cd03189">
    <property type="entry name" value="GST_C_GTT1_like"/>
    <property type="match status" value="1"/>
</dbReference>
<dbReference type="CDD" id="cd03046">
    <property type="entry name" value="GST_N_GTT1_like"/>
    <property type="match status" value="1"/>
</dbReference>
<dbReference type="SUPFAM" id="SSF47616">
    <property type="entry name" value="GST C-terminal domain-like"/>
    <property type="match status" value="1"/>
</dbReference>
<dbReference type="InterPro" id="IPR036249">
    <property type="entry name" value="Thioredoxin-like_sf"/>
</dbReference>
<feature type="domain" description="GST N-terminal" evidence="4">
    <location>
        <begin position="1"/>
        <end position="81"/>
    </location>
</feature>
<evidence type="ECO:0000259" key="5">
    <source>
        <dbReference type="PROSITE" id="PS50405"/>
    </source>
</evidence>
<dbReference type="GO" id="GO:0004601">
    <property type="term" value="F:peroxidase activity"/>
    <property type="evidence" value="ECO:0007669"/>
    <property type="project" value="UniProtKB-ARBA"/>
</dbReference>